<dbReference type="InterPro" id="IPR001387">
    <property type="entry name" value="Cro/C1-type_HTH"/>
</dbReference>
<dbReference type="AlphaFoldDB" id="A0A971ICF8"/>
<dbReference type="InterPro" id="IPR041413">
    <property type="entry name" value="MLTR_LBD"/>
</dbReference>
<name>A0A971ICF8_9BIFI</name>
<dbReference type="OrthoDB" id="3518652at2"/>
<dbReference type="CDD" id="cd00093">
    <property type="entry name" value="HTH_XRE"/>
    <property type="match status" value="1"/>
</dbReference>
<dbReference type="Pfam" id="PF13560">
    <property type="entry name" value="HTH_31"/>
    <property type="match status" value="1"/>
</dbReference>
<comment type="caution">
    <text evidence="3">The sequence shown here is derived from an EMBL/GenBank/DDBJ whole genome shotgun (WGS) entry which is preliminary data.</text>
</comment>
<gene>
    <name evidence="3" type="ORF">GXW98_02605</name>
</gene>
<dbReference type="InterPro" id="IPR010982">
    <property type="entry name" value="Lambda_DNA-bd_dom_sf"/>
</dbReference>
<dbReference type="RefSeq" id="WP_034254653.1">
    <property type="nucleotide sequence ID" value="NZ_JAAXZR010000011.1"/>
</dbReference>
<organism evidence="3 4">
    <name type="scientific">Bifidobacterium crudilactis</name>
    <dbReference type="NCBI Taxonomy" id="327277"/>
    <lineage>
        <taxon>Bacteria</taxon>
        <taxon>Bacillati</taxon>
        <taxon>Actinomycetota</taxon>
        <taxon>Actinomycetes</taxon>
        <taxon>Bifidobacteriales</taxon>
        <taxon>Bifidobacteriaceae</taxon>
        <taxon>Bifidobacterium</taxon>
    </lineage>
</organism>
<dbReference type="SUPFAM" id="SSF47413">
    <property type="entry name" value="lambda repressor-like DNA-binding domains"/>
    <property type="match status" value="1"/>
</dbReference>
<dbReference type="PANTHER" id="PTHR35010:SF2">
    <property type="entry name" value="BLL4672 PROTEIN"/>
    <property type="match status" value="1"/>
</dbReference>
<dbReference type="Gene3D" id="3.30.450.180">
    <property type="match status" value="1"/>
</dbReference>
<reference evidence="3" key="1">
    <citation type="journal article" date="2020" name="Biotechnol. Biofuels">
        <title>New insights from the biogas microbiome by comprehensive genome-resolved metagenomics of nearly 1600 species originating from multiple anaerobic digesters.</title>
        <authorList>
            <person name="Campanaro S."/>
            <person name="Treu L."/>
            <person name="Rodriguez-R L.M."/>
            <person name="Kovalovszki A."/>
            <person name="Ziels R.M."/>
            <person name="Maus I."/>
            <person name="Zhu X."/>
            <person name="Kougias P.G."/>
            <person name="Basile A."/>
            <person name="Luo G."/>
            <person name="Schluter A."/>
            <person name="Konstantinidis K.T."/>
            <person name="Angelidaki I."/>
        </authorList>
    </citation>
    <scope>NUCLEOTIDE SEQUENCE</scope>
    <source>
        <strain evidence="3">AS01afH2WH_6</strain>
    </source>
</reference>
<protein>
    <submittedName>
        <fullName evidence="3">Helix-turn-helix domain-containing protein</fullName>
    </submittedName>
</protein>
<dbReference type="Pfam" id="PF17765">
    <property type="entry name" value="MLTR_LBD"/>
    <property type="match status" value="1"/>
</dbReference>
<dbReference type="Gene3D" id="1.10.260.40">
    <property type="entry name" value="lambda repressor-like DNA-binding domains"/>
    <property type="match status" value="1"/>
</dbReference>
<feature type="region of interest" description="Disordered" evidence="1">
    <location>
        <begin position="284"/>
        <end position="305"/>
    </location>
</feature>
<reference evidence="3" key="2">
    <citation type="submission" date="2020-01" db="EMBL/GenBank/DDBJ databases">
        <authorList>
            <person name="Campanaro S."/>
        </authorList>
    </citation>
    <scope>NUCLEOTIDE SEQUENCE</scope>
    <source>
        <strain evidence="3">AS01afH2WH_6</strain>
    </source>
</reference>
<evidence type="ECO:0000313" key="3">
    <source>
        <dbReference type="EMBL" id="NLT79162.1"/>
    </source>
</evidence>
<proteinExistence type="predicted"/>
<evidence type="ECO:0000259" key="2">
    <source>
        <dbReference type="PROSITE" id="PS50943"/>
    </source>
</evidence>
<dbReference type="GO" id="GO:0003677">
    <property type="term" value="F:DNA binding"/>
    <property type="evidence" value="ECO:0007669"/>
    <property type="project" value="InterPro"/>
</dbReference>
<dbReference type="PROSITE" id="PS50943">
    <property type="entry name" value="HTH_CROC1"/>
    <property type="match status" value="1"/>
</dbReference>
<dbReference type="SMART" id="SM00530">
    <property type="entry name" value="HTH_XRE"/>
    <property type="match status" value="1"/>
</dbReference>
<dbReference type="Proteomes" id="UP000767327">
    <property type="component" value="Unassembled WGS sequence"/>
</dbReference>
<evidence type="ECO:0000256" key="1">
    <source>
        <dbReference type="SAM" id="MobiDB-lite"/>
    </source>
</evidence>
<feature type="domain" description="HTH cro/C1-type" evidence="2">
    <location>
        <begin position="36"/>
        <end position="83"/>
    </location>
</feature>
<accession>A0A971ICF8</accession>
<feature type="compositionally biased region" description="Basic and acidic residues" evidence="1">
    <location>
        <begin position="285"/>
        <end position="299"/>
    </location>
</feature>
<evidence type="ECO:0000313" key="4">
    <source>
        <dbReference type="Proteomes" id="UP000767327"/>
    </source>
</evidence>
<sequence length="305" mass="33826">MQIEQEIRSFLMDRRARITPEQAGLPYVGGRRRVPGLRREEVAMLAGVSVEYYTRLERGKLGSASDSVLEAIAGVLRLNDDEYAHLRDLARNVTPTGRVRAPHHQRANPINDSVQQVLDSMSVPAVVQNERLDMLAANRMGRALYSDLIASSPNHVPNFARYAFLDPRSESFYEDTDASRDLIVAALRSAAGHDPADRALTELIGSLSACSQDFAKRWAKHNVQRHSRGRKLINHPFIGRLDLEYNDFALPGNPDISIVTYTAAPGSASADSLTILDTWASTQEESVKTLESQHERGTNEPKPSV</sequence>
<dbReference type="PANTHER" id="PTHR35010">
    <property type="entry name" value="BLL4672 PROTEIN-RELATED"/>
    <property type="match status" value="1"/>
</dbReference>
<dbReference type="EMBL" id="JAAXZR010000011">
    <property type="protein sequence ID" value="NLT79162.1"/>
    <property type="molecule type" value="Genomic_DNA"/>
</dbReference>
<dbReference type="GeneID" id="78115927"/>